<dbReference type="EMBL" id="DMVW01000136">
    <property type="protein sequence ID" value="HAR53087.1"/>
    <property type="molecule type" value="Genomic_DNA"/>
</dbReference>
<reference evidence="1 2" key="1">
    <citation type="journal article" date="2018" name="Nat. Biotechnol.">
        <title>A standardized bacterial taxonomy based on genome phylogeny substantially revises the tree of life.</title>
        <authorList>
            <person name="Parks D.H."/>
            <person name="Chuvochina M."/>
            <person name="Waite D.W."/>
            <person name="Rinke C."/>
            <person name="Skarshewski A."/>
            <person name="Chaumeil P.A."/>
            <person name="Hugenholtz P."/>
        </authorList>
    </citation>
    <scope>NUCLEOTIDE SEQUENCE [LARGE SCALE GENOMIC DNA]</scope>
    <source>
        <strain evidence="1">UBA9169</strain>
    </source>
</reference>
<dbReference type="AlphaFoldDB" id="A0A348WEX5"/>
<accession>A0A348WEX5</accession>
<dbReference type="Proteomes" id="UP000264719">
    <property type="component" value="Unassembled WGS sequence"/>
</dbReference>
<protein>
    <submittedName>
        <fullName evidence="1">Uncharacterized protein</fullName>
    </submittedName>
</protein>
<comment type="caution">
    <text evidence="1">The sequence shown here is derived from an EMBL/GenBank/DDBJ whole genome shotgun (WGS) entry which is preliminary data.</text>
</comment>
<gene>
    <name evidence="1" type="ORF">DCS45_14590</name>
</gene>
<sequence length="130" mass="14333">MGENVDRVTMLRWEETVRLDTDRLGLLYEELGEAGAENAVCRALEDLATRLAHVDRSWKARDFEESYRGARSVAAIAEQIGMATLARVARDVGVAIDAGDAVALAAVMTRLLRIGDCSLNELWELQDLSI</sequence>
<dbReference type="SUPFAM" id="SSF47226">
    <property type="entry name" value="Histidine-containing phosphotransfer domain, HPT domain"/>
    <property type="match status" value="1"/>
</dbReference>
<name>A0A348WEX5_9RHOB</name>
<proteinExistence type="predicted"/>
<dbReference type="RefSeq" id="WP_009812496.1">
    <property type="nucleotide sequence ID" value="NZ_CAXAXR010000007.1"/>
</dbReference>
<organism evidence="1 2">
    <name type="scientific">Roseovarius nubinhibens</name>
    <dbReference type="NCBI Taxonomy" id="314263"/>
    <lineage>
        <taxon>Bacteria</taxon>
        <taxon>Pseudomonadati</taxon>
        <taxon>Pseudomonadota</taxon>
        <taxon>Alphaproteobacteria</taxon>
        <taxon>Rhodobacterales</taxon>
        <taxon>Roseobacteraceae</taxon>
        <taxon>Roseovarius</taxon>
    </lineage>
</organism>
<dbReference type="InterPro" id="IPR036641">
    <property type="entry name" value="HPT_dom_sf"/>
</dbReference>
<dbReference type="GO" id="GO:0000160">
    <property type="term" value="P:phosphorelay signal transduction system"/>
    <property type="evidence" value="ECO:0007669"/>
    <property type="project" value="InterPro"/>
</dbReference>
<evidence type="ECO:0000313" key="1">
    <source>
        <dbReference type="EMBL" id="HAR53087.1"/>
    </source>
</evidence>
<evidence type="ECO:0000313" key="2">
    <source>
        <dbReference type="Proteomes" id="UP000264719"/>
    </source>
</evidence>